<dbReference type="SUPFAM" id="SSF47616">
    <property type="entry name" value="GST C-terminal domain-like"/>
    <property type="match status" value="1"/>
</dbReference>
<dbReference type="Pfam" id="PF13410">
    <property type="entry name" value="GST_C_2"/>
    <property type="match status" value="1"/>
</dbReference>
<dbReference type="Gene3D" id="1.20.1050.10">
    <property type="match status" value="1"/>
</dbReference>
<protein>
    <submittedName>
        <fullName evidence="1">Uncharacterized protein</fullName>
    </submittedName>
</protein>
<dbReference type="EMBL" id="CP092418">
    <property type="protein sequence ID" value="USD20900.1"/>
    <property type="molecule type" value="Genomic_DNA"/>
</dbReference>
<evidence type="ECO:0000313" key="2">
    <source>
        <dbReference type="Proteomes" id="UP001055658"/>
    </source>
</evidence>
<reference evidence="1" key="1">
    <citation type="submission" date="2022-02" db="EMBL/GenBank/DDBJ databases">
        <title>Coral-associated bacteria.</title>
        <authorList>
            <person name="Tang K."/>
            <person name="Wang X."/>
        </authorList>
    </citation>
    <scope>NUCLEOTIDE SEQUENCE</scope>
    <source>
        <strain evidence="1">SCSIO 43006</strain>
    </source>
</reference>
<gene>
    <name evidence="1" type="ORF">MJO52_17830</name>
</gene>
<dbReference type="Proteomes" id="UP001055658">
    <property type="component" value="Chromosome"/>
</dbReference>
<proteinExistence type="predicted"/>
<keyword evidence="2" id="KW-1185">Reference proteome</keyword>
<accession>A0ABY4VAC9</accession>
<name>A0ABY4VAC9_9GAMM</name>
<dbReference type="InterPro" id="IPR036282">
    <property type="entry name" value="Glutathione-S-Trfase_C_sf"/>
</dbReference>
<sequence>MDSEVICEFLDKQLGDGHLSSAIDNDWNLKTLYSVSSGLMEILVHRQVEKIRGREGLQSEFWWQRYNSAINRTLDFFEARIHQFPQTFCLLQIALGSALSYLDFRHEDFNWRKDRPQLSALSETLEIRKSFKITPLRD</sequence>
<dbReference type="Gene3D" id="3.40.30.10">
    <property type="entry name" value="Glutaredoxin"/>
    <property type="match status" value="1"/>
</dbReference>
<evidence type="ECO:0000313" key="1">
    <source>
        <dbReference type="EMBL" id="USD20900.1"/>
    </source>
</evidence>
<organism evidence="1 2">
    <name type="scientific">Microbulbifer variabilis</name>
    <dbReference type="NCBI Taxonomy" id="266805"/>
    <lineage>
        <taxon>Bacteria</taxon>
        <taxon>Pseudomonadati</taxon>
        <taxon>Pseudomonadota</taxon>
        <taxon>Gammaproteobacteria</taxon>
        <taxon>Cellvibrionales</taxon>
        <taxon>Microbulbiferaceae</taxon>
        <taxon>Microbulbifer</taxon>
    </lineage>
</organism>